<dbReference type="GO" id="GO:0030234">
    <property type="term" value="F:enzyme regulator activity"/>
    <property type="evidence" value="ECO:0007669"/>
    <property type="project" value="TreeGrafter"/>
</dbReference>
<sequence length="628" mass="69434">MIRKPFVALVVAATLAGCNTSPVEPRRPAAELPAKPAAADIAPAPESLSAARTQLSLMAAENRITNTLTWAGEYLQQERAEDAKQLLAELNPQALNQQQRFQLTLLHGRATLALQNPRETLALLTQEQDNILQYPADQQAQLDLLRADALAMSGQLLDSLQQRVAAHPLLSDKDQEYNHNMIWQLLMQLPATDLAGAIDKSSGDLLGWLTLAQLYRDPIADLDAQVTRLNQWSAQWRTHPAVNDVPVMLEALEKAASQRPSQVAILLPASGPLETVGATLKQGIMTAYYQHKQDNLTPTLRFYDSSGDDILAVYQQAIAEGADFILGPLAKEKAATIASQGTLPVTTLALNYVDEEQPLPDNFFQFGLAPEDEARQIALQGFQQGDTQAGILYPKGDWGQRVAQAFADEWQALGGTVTAWSEYQEGPAIGDTVEELLLVAQSEQRGKAVSRFTNLKVDERPRRRQDLDFLFLIANPDQGRQVKPALNFHYAKDLPVYATSLIYSGMSNPRRDQDLNGIRFVEIPWLLGDENSALHQLTDEQWPEGHGRYERLFAMGIDAYRLQGRLYLLNALPSSEMPGVTGRLRMQQQRIVRELNWAIFSRGEARALPQVSAPATLSSRPGSATTSR</sequence>
<dbReference type="GO" id="GO:0009252">
    <property type="term" value="P:peptidoglycan biosynthetic process"/>
    <property type="evidence" value="ECO:0007669"/>
    <property type="project" value="TreeGrafter"/>
</dbReference>
<dbReference type="InterPro" id="IPR028082">
    <property type="entry name" value="Peripla_BP_I"/>
</dbReference>
<proteinExistence type="predicted"/>
<comment type="caution">
    <text evidence="2">The sequence shown here is derived from an EMBL/GenBank/DDBJ whole genome shotgun (WGS) entry which is preliminary data.</text>
</comment>
<dbReference type="PANTHER" id="PTHR38038:SF1">
    <property type="entry name" value="PENICILLIN-BINDING PROTEIN ACTIVATOR LPOA"/>
    <property type="match status" value="1"/>
</dbReference>
<protein>
    <submittedName>
        <fullName evidence="2">Penicillin-binding protein activator</fullName>
    </submittedName>
</protein>
<dbReference type="Proteomes" id="UP000283734">
    <property type="component" value="Unassembled WGS sequence"/>
</dbReference>
<name>A0A418XVP9_9GAMM</name>
<dbReference type="SUPFAM" id="SSF53822">
    <property type="entry name" value="Periplasmic binding protein-like I"/>
    <property type="match status" value="1"/>
</dbReference>
<keyword evidence="3" id="KW-1185">Reference proteome</keyword>
<dbReference type="Pfam" id="PF04348">
    <property type="entry name" value="LppC"/>
    <property type="match status" value="1"/>
</dbReference>
<dbReference type="EMBL" id="QYYA01000004">
    <property type="protein sequence ID" value="RJG16816.1"/>
    <property type="molecule type" value="Genomic_DNA"/>
</dbReference>
<dbReference type="CDD" id="cd06339">
    <property type="entry name" value="PBP1_YraM_LppC_lipoprotein-like"/>
    <property type="match status" value="1"/>
</dbReference>
<keyword evidence="1" id="KW-0472">Membrane</keyword>
<evidence type="ECO:0000313" key="3">
    <source>
        <dbReference type="Proteomes" id="UP000283734"/>
    </source>
</evidence>
<dbReference type="OrthoDB" id="6708821at2"/>
<dbReference type="InterPro" id="IPR007443">
    <property type="entry name" value="LpoA"/>
</dbReference>
<reference evidence="2 3" key="1">
    <citation type="submission" date="2018-09" db="EMBL/GenBank/DDBJ databases">
        <title>Alcanivorax profundi sp. nov., isolated from 1000 m-depth seawater of the Mariana Trench.</title>
        <authorList>
            <person name="Liu J."/>
        </authorList>
    </citation>
    <scope>NUCLEOTIDE SEQUENCE [LARGE SCALE GENOMIC DNA]</scope>
    <source>
        <strain evidence="2 3">MTEO17</strain>
    </source>
</reference>
<dbReference type="PROSITE" id="PS51257">
    <property type="entry name" value="PROKAR_LIPOPROTEIN"/>
    <property type="match status" value="1"/>
</dbReference>
<dbReference type="Gene3D" id="1.25.40.650">
    <property type="match status" value="1"/>
</dbReference>
<dbReference type="RefSeq" id="WP_119918364.1">
    <property type="nucleotide sequence ID" value="NZ_QYYA01000004.1"/>
</dbReference>
<dbReference type="GO" id="GO:0031241">
    <property type="term" value="C:periplasmic side of cell outer membrane"/>
    <property type="evidence" value="ECO:0007669"/>
    <property type="project" value="TreeGrafter"/>
</dbReference>
<evidence type="ECO:0000256" key="1">
    <source>
        <dbReference type="ARBA" id="ARBA00023136"/>
    </source>
</evidence>
<dbReference type="Gene3D" id="3.40.50.2300">
    <property type="match status" value="2"/>
</dbReference>
<evidence type="ECO:0000313" key="2">
    <source>
        <dbReference type="EMBL" id="RJG16816.1"/>
    </source>
</evidence>
<organism evidence="2 3">
    <name type="scientific">Alcanivorax profundi</name>
    <dbReference type="NCBI Taxonomy" id="2338368"/>
    <lineage>
        <taxon>Bacteria</taxon>
        <taxon>Pseudomonadati</taxon>
        <taxon>Pseudomonadota</taxon>
        <taxon>Gammaproteobacteria</taxon>
        <taxon>Oceanospirillales</taxon>
        <taxon>Alcanivoracaceae</taxon>
        <taxon>Alcanivorax</taxon>
    </lineage>
</organism>
<gene>
    <name evidence="2" type="ORF">D4A39_13430</name>
</gene>
<dbReference type="PANTHER" id="PTHR38038">
    <property type="entry name" value="PENICILLIN-BINDING PROTEIN ACTIVATOR LPOA"/>
    <property type="match status" value="1"/>
</dbReference>
<dbReference type="AlphaFoldDB" id="A0A418XVP9"/>
<accession>A0A418XVP9</accession>